<protein>
    <submittedName>
        <fullName evidence="1">Uncharacterized protein</fullName>
    </submittedName>
</protein>
<dbReference type="Proteomes" id="UP000191522">
    <property type="component" value="Unassembled WGS sequence"/>
</dbReference>
<dbReference type="OMA" id="WEFAQTA"/>
<dbReference type="PANTHER" id="PTHR21310">
    <property type="entry name" value="AMINOGLYCOSIDE PHOSPHOTRANSFERASE-RELATED-RELATED"/>
    <property type="match status" value="1"/>
</dbReference>
<keyword evidence="2" id="KW-1185">Reference proteome</keyword>
<dbReference type="AlphaFoldDB" id="A0A1V6P8S3"/>
<gene>
    <name evidence="1" type="ORF">PENDEC_c015G02903</name>
</gene>
<dbReference type="InterPro" id="IPR051678">
    <property type="entry name" value="AGP_Transferase"/>
</dbReference>
<evidence type="ECO:0000313" key="2">
    <source>
        <dbReference type="Proteomes" id="UP000191522"/>
    </source>
</evidence>
<accession>A0A1V6P8S3</accession>
<dbReference type="OrthoDB" id="4350235at2759"/>
<dbReference type="SUPFAM" id="SSF56112">
    <property type="entry name" value="Protein kinase-like (PK-like)"/>
    <property type="match status" value="1"/>
</dbReference>
<dbReference type="InterPro" id="IPR011009">
    <property type="entry name" value="Kinase-like_dom_sf"/>
</dbReference>
<evidence type="ECO:0000313" key="1">
    <source>
        <dbReference type="EMBL" id="OQD73368.1"/>
    </source>
</evidence>
<proteinExistence type="predicted"/>
<dbReference type="STRING" id="69771.A0A1V6P8S3"/>
<comment type="caution">
    <text evidence="1">The sequence shown here is derived from an EMBL/GenBank/DDBJ whole genome shotgun (WGS) entry which is preliminary data.</text>
</comment>
<dbReference type="EMBL" id="MDYL01000015">
    <property type="protein sequence ID" value="OQD73368.1"/>
    <property type="molecule type" value="Genomic_DNA"/>
</dbReference>
<name>A0A1V6P8S3_PENDC</name>
<reference evidence="2" key="1">
    <citation type="journal article" date="2017" name="Nat. Microbiol.">
        <title>Global analysis of biosynthetic gene clusters reveals vast potential of secondary metabolite production in Penicillium species.</title>
        <authorList>
            <person name="Nielsen J.C."/>
            <person name="Grijseels S."/>
            <person name="Prigent S."/>
            <person name="Ji B."/>
            <person name="Dainat J."/>
            <person name="Nielsen K.F."/>
            <person name="Frisvad J.C."/>
            <person name="Workman M."/>
            <person name="Nielsen J."/>
        </authorList>
    </citation>
    <scope>NUCLEOTIDE SEQUENCE [LARGE SCALE GENOMIC DNA]</scope>
    <source>
        <strain evidence="2">IBT 11843</strain>
    </source>
</reference>
<organism evidence="1 2">
    <name type="scientific">Penicillium decumbens</name>
    <dbReference type="NCBI Taxonomy" id="69771"/>
    <lineage>
        <taxon>Eukaryota</taxon>
        <taxon>Fungi</taxon>
        <taxon>Dikarya</taxon>
        <taxon>Ascomycota</taxon>
        <taxon>Pezizomycotina</taxon>
        <taxon>Eurotiomycetes</taxon>
        <taxon>Eurotiomycetidae</taxon>
        <taxon>Eurotiales</taxon>
        <taxon>Aspergillaceae</taxon>
        <taxon>Penicillium</taxon>
    </lineage>
</organism>
<dbReference type="PANTHER" id="PTHR21310:SF37">
    <property type="entry name" value="AMINOGLYCOSIDE PHOSPHOTRANSFERASE DOMAIN-CONTAINING PROTEIN"/>
    <property type="match status" value="1"/>
</dbReference>
<sequence length="429" mass="48002">MHPSARWTSFEGWDYNGMKERLETALAGLNKDVLLSHAELIKGQKLSISENFSAGQFWVCLEMVAEDGSLVIARVRLPRHPNTLPTVSEEDEFYAISCEVSTMHFVGRKNLPSVVVPKVYAYEGPGSRRAAAVGAIYMLLEGFYGNTLQDVAFDLCNLPVASRDHIMAQWTMAQAQLATLAYPQIGSITTITKSGEPIIGKLSIAAAEGLVPQRPFSTATEYFTAIGKATLRRAELQDDERNRDSARFSRLSAFVFLDIVQTTGLFGASQDLFPLSHMDLGMQNIIVDDDSNFLGLLDWEFAQTAPWQVNHYPMPFPLIWPDRKIKNALDDPTHVAHRNMLKQHSARRLYCQKFREAEIILTGEGLLEGTFAEVLESPASKIYACFSKLGDIPEQDIDHVREMVRLAFGVDDEGTDRYLRNMQSRISSS</sequence>